<dbReference type="OrthoDB" id="1524783at2"/>
<organism evidence="2 3">
    <name type="scientific">Bifidobacterium [indicum] DSM 20214 = LMG 11587</name>
    <dbReference type="NCBI Taxonomy" id="1341694"/>
    <lineage>
        <taxon>Bacteria</taxon>
        <taxon>Bacillati</taxon>
        <taxon>Actinomycetota</taxon>
        <taxon>Actinomycetes</taxon>
        <taxon>Bifidobacteriales</taxon>
        <taxon>Bifidobacteriaceae</taxon>
        <taxon>Bifidobacterium</taxon>
    </lineage>
</organism>
<protein>
    <submittedName>
        <fullName evidence="2">Plasmid encoded RepA protein</fullName>
    </submittedName>
</protein>
<proteinExistence type="predicted"/>
<evidence type="ECO:0000256" key="1">
    <source>
        <dbReference type="SAM" id="MobiDB-lite"/>
    </source>
</evidence>
<keyword evidence="3" id="KW-1185">Reference proteome</keyword>
<dbReference type="RefSeq" id="WP_033491117.1">
    <property type="nucleotide sequence ID" value="NZ_CP006018.1"/>
</dbReference>
<dbReference type="EMBL" id="CP006018">
    <property type="protein sequence ID" value="AIC92541.1"/>
    <property type="molecule type" value="Genomic_DNA"/>
</dbReference>
<accession>A0A087VW45</accession>
<reference evidence="2 3" key="1">
    <citation type="journal article" date="2014" name="Appl. Environ. Microbiol.">
        <title>Genomic encyclopedia of type strains of the genus Bifidobacterium.</title>
        <authorList>
            <person name="Milani C."/>
            <person name="Lugli G.A."/>
            <person name="Duranti S."/>
            <person name="Turroni F."/>
            <person name="Bottacini F."/>
            <person name="Mangifesta M."/>
            <person name="Sanchez B."/>
            <person name="Viappiani A."/>
            <person name="Mancabelli L."/>
            <person name="Taminiau B."/>
            <person name="Delcenserie V."/>
            <person name="Barrangou R."/>
            <person name="Margolles A."/>
            <person name="van Sinderen D."/>
            <person name="Ventura M."/>
        </authorList>
    </citation>
    <scope>NUCLEOTIDE SEQUENCE [LARGE SCALE GENOMIC DNA]</scope>
    <source>
        <strain evidence="2 3">LMG 11587</strain>
    </source>
</reference>
<dbReference type="HOGENOM" id="CLU_711097_0_0_11"/>
<name>A0A087VW45_9BIFI</name>
<gene>
    <name evidence="2" type="ORF">BINDI_1286</name>
</gene>
<dbReference type="AlphaFoldDB" id="A0A087VW45"/>
<evidence type="ECO:0000313" key="3">
    <source>
        <dbReference type="Proteomes" id="UP000028569"/>
    </source>
</evidence>
<feature type="region of interest" description="Disordered" evidence="1">
    <location>
        <begin position="365"/>
        <end position="388"/>
    </location>
</feature>
<dbReference type="GeneID" id="91566747"/>
<dbReference type="KEGG" id="bii:BINDI_1286"/>
<dbReference type="Proteomes" id="UP000028569">
    <property type="component" value="Chromosome"/>
</dbReference>
<sequence>MTDYYKPDSPDGLQWQQLGRQNRSYLMQDFCRIGLPIRNPGPDTAKWVRTNGNLTYVIHPHTIQNEDGGVTHIWPYGKKARLLLVWISTQVVRQKDHNTDRVIMLPSTLRELMNDLGMHRKPTAADYDDFSHQISALSDFSMTITRTGTPPETGWVTGKDVTLVEKSDVGWSRYTPKDAASEGSYIKLTKETWDRMSRSTSLSTEIVELLTMTGKGVDFDIYAWLSQRICALNHSSYHRTPVIPWTTLQKQMGSNYAETRNFVTHFKKGLQHVAALWDATLIEAGKEGRLRYSFERGGLCLYRSPELLVDADYDTYTDHLALPLPELVRENLVEAGQAFGIGLIQGLLGMGYAVREAWSPPSGQAHCGHCSDPQRGRTCDYPPPDGLS</sequence>
<evidence type="ECO:0000313" key="2">
    <source>
        <dbReference type="EMBL" id="AIC92541.1"/>
    </source>
</evidence>